<dbReference type="InterPro" id="IPR057598">
    <property type="entry name" value="Fn3_PTPRU"/>
</dbReference>
<dbReference type="InterPro" id="IPR029021">
    <property type="entry name" value="Prot-tyrosine_phosphatase-like"/>
</dbReference>
<feature type="domain" description="Tyrosine-protein phosphatase" evidence="13">
    <location>
        <begin position="1166"/>
        <end position="1425"/>
    </location>
</feature>
<dbReference type="EC" id="3.1.3.48" evidence="2"/>
<evidence type="ECO:0000259" key="13">
    <source>
        <dbReference type="PROSITE" id="PS50055"/>
    </source>
</evidence>
<dbReference type="InterPro" id="IPR003961">
    <property type="entry name" value="FN3_dom"/>
</dbReference>
<keyword evidence="8 11" id="KW-0472">Membrane</keyword>
<organism evidence="16 17">
    <name type="scientific">Caenorhabditis angaria</name>
    <dbReference type="NCBI Taxonomy" id="860376"/>
    <lineage>
        <taxon>Eukaryota</taxon>
        <taxon>Metazoa</taxon>
        <taxon>Ecdysozoa</taxon>
        <taxon>Nematoda</taxon>
        <taxon>Chromadorea</taxon>
        <taxon>Rhabditida</taxon>
        <taxon>Rhabditina</taxon>
        <taxon>Rhabditomorpha</taxon>
        <taxon>Rhabditoidea</taxon>
        <taxon>Rhabditidae</taxon>
        <taxon>Peloderinae</taxon>
        <taxon>Caenorhabditis</taxon>
    </lineage>
</organism>
<gene>
    <name evidence="16" type="ORF">CAMP_LOCUS6404</name>
</gene>
<evidence type="ECO:0000256" key="10">
    <source>
        <dbReference type="ARBA" id="ARBA00051722"/>
    </source>
</evidence>
<dbReference type="CDD" id="cd14553">
    <property type="entry name" value="R-PTPc-LAR-1"/>
    <property type="match status" value="1"/>
</dbReference>
<keyword evidence="4 12" id="KW-0732">Signal</keyword>
<feature type="chain" id="PRO_5040513671" description="protein-tyrosine-phosphatase" evidence="12">
    <location>
        <begin position="20"/>
        <end position="1434"/>
    </location>
</feature>
<dbReference type="InterPro" id="IPR036116">
    <property type="entry name" value="FN3_sf"/>
</dbReference>
<dbReference type="PROSITE" id="PS50055">
    <property type="entry name" value="TYR_PHOSPHATASE_PTP"/>
    <property type="match status" value="2"/>
</dbReference>
<dbReference type="InterPro" id="IPR003595">
    <property type="entry name" value="Tyr_Pase_cat"/>
</dbReference>
<evidence type="ECO:0000313" key="17">
    <source>
        <dbReference type="Proteomes" id="UP001152747"/>
    </source>
</evidence>
<dbReference type="InterPro" id="IPR000242">
    <property type="entry name" value="PTP_cat"/>
</dbReference>
<dbReference type="GO" id="GO:0016020">
    <property type="term" value="C:membrane"/>
    <property type="evidence" value="ECO:0007669"/>
    <property type="project" value="UniProtKB-SubCell"/>
</dbReference>
<evidence type="ECO:0000259" key="15">
    <source>
        <dbReference type="PROSITE" id="PS50853"/>
    </source>
</evidence>
<dbReference type="PANTHER" id="PTHR46957">
    <property type="entry name" value="CYTOKINE RECEPTOR"/>
    <property type="match status" value="1"/>
</dbReference>
<dbReference type="Proteomes" id="UP001152747">
    <property type="component" value="Unassembled WGS sequence"/>
</dbReference>
<dbReference type="SMART" id="SM00194">
    <property type="entry name" value="PTPc"/>
    <property type="match status" value="2"/>
</dbReference>
<feature type="domain" description="Fibronectin type-III" evidence="15">
    <location>
        <begin position="128"/>
        <end position="233"/>
    </location>
</feature>
<feature type="domain" description="Fibronectin type-III" evidence="15">
    <location>
        <begin position="332"/>
        <end position="427"/>
    </location>
</feature>
<evidence type="ECO:0000256" key="5">
    <source>
        <dbReference type="ARBA" id="ARBA00022801"/>
    </source>
</evidence>
<comment type="caution">
    <text evidence="16">The sequence shown here is derived from an EMBL/GenBank/DDBJ whole genome shotgun (WGS) entry which is preliminary data.</text>
</comment>
<dbReference type="SUPFAM" id="SSF49265">
    <property type="entry name" value="Fibronectin type III"/>
    <property type="match status" value="3"/>
</dbReference>
<name>A0A9P1MXY2_9PELO</name>
<comment type="subcellular location">
    <subcellularLocation>
        <location evidence="1">Membrane</location>
        <topology evidence="1">Single-pass type I membrane protein</topology>
    </subcellularLocation>
</comment>
<evidence type="ECO:0000259" key="14">
    <source>
        <dbReference type="PROSITE" id="PS50056"/>
    </source>
</evidence>
<dbReference type="Pfam" id="PF00102">
    <property type="entry name" value="Y_phosphatase"/>
    <property type="match status" value="2"/>
</dbReference>
<evidence type="ECO:0000256" key="2">
    <source>
        <dbReference type="ARBA" id="ARBA00013064"/>
    </source>
</evidence>
<reference evidence="16" key="1">
    <citation type="submission" date="2022-11" db="EMBL/GenBank/DDBJ databases">
        <authorList>
            <person name="Kikuchi T."/>
        </authorList>
    </citation>
    <scope>NUCLEOTIDE SEQUENCE</scope>
    <source>
        <strain evidence="16">PS1010</strain>
    </source>
</reference>
<dbReference type="InterPro" id="IPR016130">
    <property type="entry name" value="Tyr_Pase_AS"/>
</dbReference>
<feature type="domain" description="Tyrosine-protein phosphatase" evidence="13">
    <location>
        <begin position="886"/>
        <end position="1135"/>
    </location>
</feature>
<dbReference type="Gene3D" id="2.60.40.10">
    <property type="entry name" value="Immunoglobulins"/>
    <property type="match status" value="5"/>
</dbReference>
<feature type="domain" description="Fibronectin type-III" evidence="15">
    <location>
        <begin position="234"/>
        <end position="327"/>
    </location>
</feature>
<keyword evidence="3 11" id="KW-0812">Transmembrane</keyword>
<evidence type="ECO:0000256" key="4">
    <source>
        <dbReference type="ARBA" id="ARBA00022729"/>
    </source>
</evidence>
<dbReference type="Gene3D" id="3.90.190.10">
    <property type="entry name" value="Protein tyrosine phosphatase superfamily"/>
    <property type="match status" value="2"/>
</dbReference>
<dbReference type="PANTHER" id="PTHR46957:SF6">
    <property type="entry name" value="PROTEIN-TYROSINE-PHOSPHATASE"/>
    <property type="match status" value="1"/>
</dbReference>
<keyword evidence="5" id="KW-0378">Hydrolase</keyword>
<proteinExistence type="predicted"/>
<dbReference type="Pfam" id="PF00041">
    <property type="entry name" value="fn3"/>
    <property type="match status" value="3"/>
</dbReference>
<evidence type="ECO:0000256" key="3">
    <source>
        <dbReference type="ARBA" id="ARBA00022692"/>
    </source>
</evidence>
<evidence type="ECO:0000256" key="6">
    <source>
        <dbReference type="ARBA" id="ARBA00022912"/>
    </source>
</evidence>
<keyword evidence="6" id="KW-0904">Protein phosphatase</keyword>
<dbReference type="InterPro" id="IPR050713">
    <property type="entry name" value="RTP_Phos/Ushers"/>
</dbReference>
<dbReference type="InterPro" id="IPR013783">
    <property type="entry name" value="Ig-like_fold"/>
</dbReference>
<dbReference type="SUPFAM" id="SSF52799">
    <property type="entry name" value="(Phosphotyrosine protein) phosphatases II"/>
    <property type="match status" value="2"/>
</dbReference>
<evidence type="ECO:0000313" key="16">
    <source>
        <dbReference type="EMBL" id="CAI5443767.1"/>
    </source>
</evidence>
<feature type="domain" description="Tyrosine specific protein phosphatases" evidence="14">
    <location>
        <begin position="1340"/>
        <end position="1416"/>
    </location>
</feature>
<keyword evidence="17" id="KW-1185">Reference proteome</keyword>
<sequence>MVDRLFLILLAILDTGVLGAQQQKVPSAPQSFQAELSSATSVKLTWEAPKHENGAVIGFYLHFDKMLNGEPVIDSKKRIIMIKDAKKRDYEMESLDPNTEYSFRLNAFNRLGDGEFSERRSVVTQGIAPLAPEIVAVSLDQDEPPVVARIEWKTPRSRPNETPIDKYNLVLRPQGYSDGFVLKKTVEGAEKSTTISGLLMGVVYDVLLSAENREGHSQNATETIATPVGIPEGEPINVQYEIADGKIVVSWRPPAEQQRNGNITSYKAVLTPMDASSERFEKTIQSPHTSATFEVNVQRAYLFKVAASTMKGSGPYSPVLTMNPDLTAVIGPPTNVQAEALSNSSVVVQWDFESVQADSFVVKYSHEPEVNKKGTAISQQVDGTARSVKIHGLVSNKPYSFCVLAVKNNRQGQCSEPPFVMNQVRPEYIVQNFRVLWKTGQSVKLAWDYNGPRNVQFYLNHAGHKDYYTQELTLKTLTTPGYETTVDGTSREYLWQQLRPYMKYKFEIGVKLDAPGGRKYWPVEVHTQTEATAPPYVEAPMLAEGGSDMPGQRSIRLKPSSEEYGEIREYYLIVVPANYSQDAIVNLNREQLDAATNFKRTNVAKISVSPAKRLKRKSAHFHEDYQPETKRHKRADVNFPGVYVTAKLSSNEVKRRFNQGQPFVVGDSQTYEGFVNYPLEQNQQYRLMMRAFAKTDARPKNSLEQRPPMGESLDNLYKDSPLSEAFTTRGGLRAATGQKSSPWLGACIAFLVLFSIVAMLICWWLRCNKKSAGRHPRHGSITKVALTGNGIMNGMNGETSKLLNNGNCESINYGRQGGQVMNPYDTMDLYPLPAVRHVPVPVPLPSLPNVGGINIQSTNNVTHPSIPIAELANHIERLRQNNNQGFQNEFESVETGQTFTWEHSSAECNKHKNRYANVAAYDHTRVVLSNDDYINANYIDGYDKSKSYIATQGPLPETFADFWRMVWEEGSATIVMLTNLEERSRIKCDQYWPSRGSATYGEVIVTLLESVTLAHYTMRTMRLQVAGEPEIREIKHLQYTAWPDHGVPDHPTPFLIFLKRVKTLNPVDAGPIISHCSAGIGRTGAFIVIDCMLERLRYENTVDIYGCVTALRAQRSYMVQTEEQYIFIHDAVLDAVNSGSTEVPASRLHQHVQALMQPTVDGMSGIDMEFRHLTTLKWTNNRCQIANLPVNRPKNRVLSSVPYDSNRVILQMIPGIDGSDYINASWIDGYKERGAYMAMQAPLNETAADFWRAIWEHQCSMIVMLVNTWERGQEQSSEYWPLETGVQVGKLVVEPIAEYNMEHYILREFRLTDFQTNESRTVRHFQFIEWPEYGRPDSAEHFIDFVSQVHRAYSQFGVSGPITVHCTSGAGRTAVFISLAIILDRMRAEHVVDVFTTVKLLRTERQNMIQDNEQYQFLYQATFEYLASYDNFVQ</sequence>
<protein>
    <recommendedName>
        <fullName evidence="2">protein-tyrosine-phosphatase</fullName>
        <ecNumber evidence="2">3.1.3.48</ecNumber>
    </recommendedName>
</protein>
<feature type="transmembrane region" description="Helical" evidence="11">
    <location>
        <begin position="743"/>
        <end position="765"/>
    </location>
</feature>
<dbReference type="SMART" id="SM00404">
    <property type="entry name" value="PTPc_motif"/>
    <property type="match status" value="2"/>
</dbReference>
<evidence type="ECO:0000256" key="8">
    <source>
        <dbReference type="ARBA" id="ARBA00023136"/>
    </source>
</evidence>
<dbReference type="EMBL" id="CANHGI010000002">
    <property type="protein sequence ID" value="CAI5443767.1"/>
    <property type="molecule type" value="Genomic_DNA"/>
</dbReference>
<feature type="domain" description="Fibronectin type-III" evidence="15">
    <location>
        <begin position="28"/>
        <end position="127"/>
    </location>
</feature>
<evidence type="ECO:0000256" key="7">
    <source>
        <dbReference type="ARBA" id="ARBA00022989"/>
    </source>
</evidence>
<comment type="catalytic activity">
    <reaction evidence="10">
        <text>O-phospho-L-tyrosyl-[protein] + H2O = L-tyrosyl-[protein] + phosphate</text>
        <dbReference type="Rhea" id="RHEA:10684"/>
        <dbReference type="Rhea" id="RHEA-COMP:10136"/>
        <dbReference type="Rhea" id="RHEA-COMP:20101"/>
        <dbReference type="ChEBI" id="CHEBI:15377"/>
        <dbReference type="ChEBI" id="CHEBI:43474"/>
        <dbReference type="ChEBI" id="CHEBI:46858"/>
        <dbReference type="ChEBI" id="CHEBI:61978"/>
        <dbReference type="EC" id="3.1.3.48"/>
    </reaction>
</comment>
<dbReference type="PROSITE" id="PS00383">
    <property type="entry name" value="TYR_PHOSPHATASE_1"/>
    <property type="match status" value="1"/>
</dbReference>
<dbReference type="SMART" id="SM00060">
    <property type="entry name" value="FN3"/>
    <property type="match status" value="5"/>
</dbReference>
<feature type="signal peptide" evidence="12">
    <location>
        <begin position="1"/>
        <end position="19"/>
    </location>
</feature>
<evidence type="ECO:0000256" key="1">
    <source>
        <dbReference type="ARBA" id="ARBA00004479"/>
    </source>
</evidence>
<dbReference type="GO" id="GO:0045202">
    <property type="term" value="C:synapse"/>
    <property type="evidence" value="ECO:0007669"/>
    <property type="project" value="UniProtKB-ARBA"/>
</dbReference>
<dbReference type="PRINTS" id="PR00700">
    <property type="entry name" value="PRTYPHPHTASE"/>
</dbReference>
<dbReference type="PROSITE" id="PS50853">
    <property type="entry name" value="FN3"/>
    <property type="match status" value="4"/>
</dbReference>
<dbReference type="GO" id="GO:0004725">
    <property type="term" value="F:protein tyrosine phosphatase activity"/>
    <property type="evidence" value="ECO:0007669"/>
    <property type="project" value="UniProtKB-EC"/>
</dbReference>
<evidence type="ECO:0000256" key="9">
    <source>
        <dbReference type="ARBA" id="ARBA00023180"/>
    </source>
</evidence>
<dbReference type="OrthoDB" id="10253954at2759"/>
<accession>A0A9P1MXY2</accession>
<dbReference type="FunFam" id="3.90.190.10:FF:000102">
    <property type="entry name" value="Receptor-type tyrosine-protein phosphatase"/>
    <property type="match status" value="1"/>
</dbReference>
<dbReference type="CDD" id="cd00063">
    <property type="entry name" value="FN3"/>
    <property type="match status" value="4"/>
</dbReference>
<dbReference type="Pfam" id="PF23144">
    <property type="entry name" value="Fn3_PTPRU"/>
    <property type="match status" value="1"/>
</dbReference>
<dbReference type="PROSITE" id="PS50056">
    <property type="entry name" value="TYR_PHOSPHATASE_2"/>
    <property type="match status" value="2"/>
</dbReference>
<dbReference type="FunFam" id="3.90.190.10:FF:000147">
    <property type="entry name" value="Protein-tyrosine-phosphatase"/>
    <property type="match status" value="1"/>
</dbReference>
<evidence type="ECO:0000256" key="12">
    <source>
        <dbReference type="SAM" id="SignalP"/>
    </source>
</evidence>
<keyword evidence="7 11" id="KW-1133">Transmembrane helix</keyword>
<keyword evidence="9" id="KW-0325">Glycoprotein</keyword>
<evidence type="ECO:0000256" key="11">
    <source>
        <dbReference type="SAM" id="Phobius"/>
    </source>
</evidence>
<dbReference type="InterPro" id="IPR000387">
    <property type="entry name" value="Tyr_Pase_dom"/>
</dbReference>
<feature type="domain" description="Tyrosine specific protein phosphatases" evidence="14">
    <location>
        <begin position="1055"/>
        <end position="1126"/>
    </location>
</feature>